<keyword evidence="19" id="KW-1185">Reference proteome</keyword>
<dbReference type="GO" id="GO:0071555">
    <property type="term" value="P:cell wall organization"/>
    <property type="evidence" value="ECO:0007669"/>
    <property type="project" value="UniProtKB-KW"/>
</dbReference>
<evidence type="ECO:0000256" key="2">
    <source>
        <dbReference type="ARBA" id="ARBA00010871"/>
    </source>
</evidence>
<feature type="binding site" evidence="15">
    <location>
        <position position="328"/>
    </location>
    <ligand>
        <name>Mg(2+)</name>
        <dbReference type="ChEBI" id="CHEBI:18420"/>
        <label>2</label>
    </ligand>
</feature>
<dbReference type="InterPro" id="IPR013815">
    <property type="entry name" value="ATP_grasp_subdomain_1"/>
</dbReference>
<dbReference type="Pfam" id="PF07478">
    <property type="entry name" value="Dala_Dala_lig_C"/>
    <property type="match status" value="1"/>
</dbReference>
<evidence type="ECO:0000256" key="12">
    <source>
        <dbReference type="ARBA" id="ARBA00047614"/>
    </source>
</evidence>
<dbReference type="PIRSF" id="PIRSF039102">
    <property type="entry name" value="Ddl/VanB"/>
    <property type="match status" value="1"/>
</dbReference>
<comment type="function">
    <text evidence="13">Cell wall formation.</text>
</comment>
<dbReference type="PROSITE" id="PS00843">
    <property type="entry name" value="DALA_DALA_LIGASE_1"/>
    <property type="match status" value="1"/>
</dbReference>
<dbReference type="InterPro" id="IPR011127">
    <property type="entry name" value="Dala_Dala_lig_N"/>
</dbReference>
<evidence type="ECO:0000256" key="4">
    <source>
        <dbReference type="ARBA" id="ARBA00022723"/>
    </source>
</evidence>
<evidence type="ECO:0000313" key="19">
    <source>
        <dbReference type="Proteomes" id="UP000254808"/>
    </source>
</evidence>
<keyword evidence="11 13" id="KW-0961">Cell wall biogenesis/degradation</keyword>
<evidence type="ECO:0000256" key="6">
    <source>
        <dbReference type="ARBA" id="ARBA00022840"/>
    </source>
</evidence>
<keyword evidence="8 13" id="KW-0133">Cell shape</keyword>
<proteinExistence type="inferred from homology"/>
<comment type="cofactor">
    <cofactor evidence="15">
        <name>Mg(2+)</name>
        <dbReference type="ChEBI" id="CHEBI:18420"/>
    </cofactor>
    <cofactor evidence="15">
        <name>Mn(2+)</name>
        <dbReference type="ChEBI" id="CHEBI:29035"/>
    </cofactor>
    <text evidence="15">Binds 2 magnesium or manganese ions per subunit.</text>
</comment>
<dbReference type="NCBIfam" id="NF002528">
    <property type="entry name" value="PRK01966.1-4"/>
    <property type="match status" value="1"/>
</dbReference>
<gene>
    <name evidence="13" type="primary">ddl</name>
    <name evidence="18" type="ORF">CYPRO_1069</name>
</gene>
<evidence type="ECO:0000256" key="15">
    <source>
        <dbReference type="PIRSR" id="PIRSR039102-3"/>
    </source>
</evidence>
<reference evidence="18 19" key="1">
    <citation type="submission" date="2018-03" db="EMBL/GenBank/DDBJ databases">
        <title>Phenotypic and genomic properties of Cyclonatronum proteinivorum gen. nov., sp. nov., a haloalkaliphilic bacteroidete from soda lakes possessing Na+-translocating rhodopsin.</title>
        <authorList>
            <person name="Toshchakov S.V."/>
            <person name="Korzhenkov A."/>
            <person name="Samarov N.I."/>
            <person name="Kublanov I.V."/>
            <person name="Muntyan M.S."/>
            <person name="Sorokin D.Y."/>
        </authorList>
    </citation>
    <scope>NUCLEOTIDE SEQUENCE [LARGE SCALE GENOMIC DNA]</scope>
    <source>
        <strain evidence="18 19">Omega</strain>
    </source>
</reference>
<evidence type="ECO:0000256" key="7">
    <source>
        <dbReference type="ARBA" id="ARBA00022842"/>
    </source>
</evidence>
<dbReference type="InterPro" id="IPR011095">
    <property type="entry name" value="Dala_Dala_lig_C"/>
</dbReference>
<keyword evidence="6 16" id="KW-0067">ATP-binding</keyword>
<keyword evidence="7 15" id="KW-0460">Magnesium</keyword>
<dbReference type="SUPFAM" id="SSF52440">
    <property type="entry name" value="PreATP-grasp domain"/>
    <property type="match status" value="1"/>
</dbReference>
<dbReference type="Gene3D" id="3.30.470.20">
    <property type="entry name" value="ATP-grasp fold, B domain"/>
    <property type="match status" value="1"/>
</dbReference>
<evidence type="ECO:0000256" key="5">
    <source>
        <dbReference type="ARBA" id="ARBA00022741"/>
    </source>
</evidence>
<organism evidence="18 19">
    <name type="scientific">Cyclonatronum proteinivorum</name>
    <dbReference type="NCBI Taxonomy" id="1457365"/>
    <lineage>
        <taxon>Bacteria</taxon>
        <taxon>Pseudomonadati</taxon>
        <taxon>Balneolota</taxon>
        <taxon>Balneolia</taxon>
        <taxon>Balneolales</taxon>
        <taxon>Cyclonatronaceae</taxon>
        <taxon>Cyclonatronum</taxon>
    </lineage>
</organism>
<evidence type="ECO:0000256" key="16">
    <source>
        <dbReference type="PROSITE-ProRule" id="PRU00409"/>
    </source>
</evidence>
<comment type="similarity">
    <text evidence="2 13">Belongs to the D-alanine--D-alanine ligase family.</text>
</comment>
<feature type="active site" evidence="14">
    <location>
        <position position="15"/>
    </location>
</feature>
<evidence type="ECO:0000256" key="3">
    <source>
        <dbReference type="ARBA" id="ARBA00022598"/>
    </source>
</evidence>
<dbReference type="Gene3D" id="3.40.50.20">
    <property type="match status" value="1"/>
</dbReference>
<feature type="binding site" evidence="15">
    <location>
        <position position="314"/>
    </location>
    <ligand>
        <name>Mg(2+)</name>
        <dbReference type="ChEBI" id="CHEBI:18420"/>
        <label>1</label>
    </ligand>
</feature>
<dbReference type="GO" id="GO:0005524">
    <property type="term" value="F:ATP binding"/>
    <property type="evidence" value="ECO:0007669"/>
    <property type="project" value="UniProtKB-UniRule"/>
</dbReference>
<dbReference type="EMBL" id="CP027806">
    <property type="protein sequence ID" value="AXJ00334.1"/>
    <property type="molecule type" value="Genomic_DNA"/>
</dbReference>
<accession>A0A345UIN2</accession>
<dbReference type="AlphaFoldDB" id="A0A345UIN2"/>
<evidence type="ECO:0000256" key="10">
    <source>
        <dbReference type="ARBA" id="ARBA00023211"/>
    </source>
</evidence>
<dbReference type="InterPro" id="IPR005905">
    <property type="entry name" value="D_ala_D_ala"/>
</dbReference>
<keyword evidence="5 16" id="KW-0547">Nucleotide-binding</keyword>
<dbReference type="SUPFAM" id="SSF56059">
    <property type="entry name" value="Glutathione synthetase ATP-binding domain-like"/>
    <property type="match status" value="1"/>
</dbReference>
<dbReference type="UniPathway" id="UPA00219"/>
<comment type="subcellular location">
    <subcellularLocation>
        <location evidence="13">Cytoplasm</location>
    </subcellularLocation>
</comment>
<dbReference type="OrthoDB" id="9813261at2"/>
<evidence type="ECO:0000256" key="1">
    <source>
        <dbReference type="ARBA" id="ARBA00001936"/>
    </source>
</evidence>
<feature type="domain" description="ATP-grasp" evidence="17">
    <location>
        <begin position="148"/>
        <end position="357"/>
    </location>
</feature>
<feature type="binding site" evidence="15">
    <location>
        <position position="328"/>
    </location>
    <ligand>
        <name>Mg(2+)</name>
        <dbReference type="ChEBI" id="CHEBI:18420"/>
        <label>1</label>
    </ligand>
</feature>
<evidence type="ECO:0000256" key="11">
    <source>
        <dbReference type="ARBA" id="ARBA00023316"/>
    </source>
</evidence>
<dbReference type="GO" id="GO:0008360">
    <property type="term" value="P:regulation of cell shape"/>
    <property type="evidence" value="ECO:0007669"/>
    <property type="project" value="UniProtKB-KW"/>
</dbReference>
<comment type="catalytic activity">
    <reaction evidence="12 13">
        <text>2 D-alanine + ATP = D-alanyl-D-alanine + ADP + phosphate + H(+)</text>
        <dbReference type="Rhea" id="RHEA:11224"/>
        <dbReference type="ChEBI" id="CHEBI:15378"/>
        <dbReference type="ChEBI" id="CHEBI:30616"/>
        <dbReference type="ChEBI" id="CHEBI:43474"/>
        <dbReference type="ChEBI" id="CHEBI:57416"/>
        <dbReference type="ChEBI" id="CHEBI:57822"/>
        <dbReference type="ChEBI" id="CHEBI:456216"/>
        <dbReference type="EC" id="6.3.2.4"/>
    </reaction>
</comment>
<comment type="pathway">
    <text evidence="13">Cell wall biogenesis; peptidoglycan biosynthesis.</text>
</comment>
<keyword evidence="4 15" id="KW-0479">Metal-binding</keyword>
<dbReference type="InterPro" id="IPR000291">
    <property type="entry name" value="D-Ala_lig_Van_CS"/>
</dbReference>
<protein>
    <recommendedName>
        <fullName evidence="13">D-alanine--D-alanine ligase</fullName>
        <ecNumber evidence="13">6.3.2.4</ecNumber>
    </recommendedName>
    <alternativeName>
        <fullName evidence="13">D-Ala-D-Ala ligase</fullName>
    </alternativeName>
    <alternativeName>
        <fullName evidence="13">D-alanylalanine synthetase</fullName>
    </alternativeName>
</protein>
<dbReference type="Pfam" id="PF01820">
    <property type="entry name" value="Dala_Dala_lig_N"/>
    <property type="match status" value="1"/>
</dbReference>
<dbReference type="PROSITE" id="PS00844">
    <property type="entry name" value="DALA_DALA_LIGASE_2"/>
    <property type="match status" value="1"/>
</dbReference>
<evidence type="ECO:0000256" key="14">
    <source>
        <dbReference type="PIRSR" id="PIRSR039102-1"/>
    </source>
</evidence>
<dbReference type="GO" id="GO:0046872">
    <property type="term" value="F:metal ion binding"/>
    <property type="evidence" value="ECO:0007669"/>
    <property type="project" value="UniProtKB-KW"/>
</dbReference>
<keyword evidence="13" id="KW-0963">Cytoplasm</keyword>
<dbReference type="GO" id="GO:0009252">
    <property type="term" value="P:peptidoglycan biosynthetic process"/>
    <property type="evidence" value="ECO:0007669"/>
    <property type="project" value="UniProtKB-UniRule"/>
</dbReference>
<evidence type="ECO:0000256" key="9">
    <source>
        <dbReference type="ARBA" id="ARBA00022984"/>
    </source>
</evidence>
<sequence length="393" mass="42434">MYQHVLIAFGGASPEHEVSVISAMQAASALKDSGLELLPLYVTKSGRFLTGPQLLELESYKDLKTLEQTALPCAFQTDAMGRTVLTETRKGGLFSKPKSWPVDVVLVAFHGAEGENGAFQGLCEQYNLPYTGSGVMASSVGMDKKAAKIMAVSCGVPVVEGIDFREYEWVAGRDTLLEQLLALDSTVVVKPMQLGSSIGVEVVSGREPLIRAIETGFRYDARLLVEKAVRPLREVNCAVLGNGADAQASVCEQPKGAEELLSFQDKYMGDAGKGMASASRIIPAPISDELTTAIQQASLKLFRELGAAGVARFDFLVNDTSGKFYFNEINTIPGSFSFYLWDKSGVSFPQLMTKLLDIAVARHREKNGRVRSYDTNLLSTKAVKGIKGLKGKG</sequence>
<evidence type="ECO:0000259" key="17">
    <source>
        <dbReference type="PROSITE" id="PS50975"/>
    </source>
</evidence>
<dbReference type="GO" id="GO:0005829">
    <property type="term" value="C:cytosol"/>
    <property type="evidence" value="ECO:0007669"/>
    <property type="project" value="TreeGrafter"/>
</dbReference>
<dbReference type="GO" id="GO:0008716">
    <property type="term" value="F:D-alanine-D-alanine ligase activity"/>
    <property type="evidence" value="ECO:0007669"/>
    <property type="project" value="UniProtKB-UniRule"/>
</dbReference>
<dbReference type="KEGG" id="cprv:CYPRO_1069"/>
<comment type="cofactor">
    <cofactor evidence="1">
        <name>Mn(2+)</name>
        <dbReference type="ChEBI" id="CHEBI:29035"/>
    </cofactor>
</comment>
<keyword evidence="10 15" id="KW-0464">Manganese</keyword>
<dbReference type="PANTHER" id="PTHR23132">
    <property type="entry name" value="D-ALANINE--D-ALANINE LIGASE"/>
    <property type="match status" value="1"/>
</dbReference>
<dbReference type="InterPro" id="IPR016185">
    <property type="entry name" value="PreATP-grasp_dom_sf"/>
</dbReference>
<feature type="active site" evidence="14">
    <location>
        <position position="196"/>
    </location>
</feature>
<evidence type="ECO:0000256" key="13">
    <source>
        <dbReference type="HAMAP-Rule" id="MF_00047"/>
    </source>
</evidence>
<dbReference type="RefSeq" id="WP_114983612.1">
    <property type="nucleotide sequence ID" value="NZ_CP027806.1"/>
</dbReference>
<feature type="binding site" evidence="15">
    <location>
        <position position="330"/>
    </location>
    <ligand>
        <name>Mg(2+)</name>
        <dbReference type="ChEBI" id="CHEBI:18420"/>
        <label>2</label>
    </ligand>
</feature>
<evidence type="ECO:0000256" key="8">
    <source>
        <dbReference type="ARBA" id="ARBA00022960"/>
    </source>
</evidence>
<dbReference type="Proteomes" id="UP000254808">
    <property type="component" value="Chromosome"/>
</dbReference>
<dbReference type="HAMAP" id="MF_00047">
    <property type="entry name" value="Dala_Dala_lig"/>
    <property type="match status" value="1"/>
</dbReference>
<feature type="active site" evidence="14">
    <location>
        <position position="335"/>
    </location>
</feature>
<dbReference type="EC" id="6.3.2.4" evidence="13"/>
<dbReference type="PROSITE" id="PS50975">
    <property type="entry name" value="ATP_GRASP"/>
    <property type="match status" value="1"/>
</dbReference>
<name>A0A345UIN2_9BACT</name>
<evidence type="ECO:0000313" key="18">
    <source>
        <dbReference type="EMBL" id="AXJ00334.1"/>
    </source>
</evidence>
<keyword evidence="3 13" id="KW-0436">Ligase</keyword>
<dbReference type="Gene3D" id="3.30.1490.20">
    <property type="entry name" value="ATP-grasp fold, A domain"/>
    <property type="match status" value="1"/>
</dbReference>
<dbReference type="InterPro" id="IPR011761">
    <property type="entry name" value="ATP-grasp"/>
</dbReference>
<dbReference type="PANTHER" id="PTHR23132:SF25">
    <property type="entry name" value="D-ALANINE--D-ALANINE LIGASE A"/>
    <property type="match status" value="1"/>
</dbReference>
<keyword evidence="9 13" id="KW-0573">Peptidoglycan synthesis</keyword>